<feature type="compositionally biased region" description="Acidic residues" evidence="1">
    <location>
        <begin position="56"/>
        <end position="65"/>
    </location>
</feature>
<name>A0A7D6C540_9VIRU</name>
<feature type="region of interest" description="Disordered" evidence="1">
    <location>
        <begin position="664"/>
        <end position="701"/>
    </location>
</feature>
<evidence type="ECO:0000313" key="3">
    <source>
        <dbReference type="Proteomes" id="UP001162128"/>
    </source>
</evidence>
<dbReference type="Proteomes" id="UP001162128">
    <property type="component" value="Segment"/>
</dbReference>
<evidence type="ECO:0000313" key="2">
    <source>
        <dbReference type="EMBL" id="QLJ83485.1"/>
    </source>
</evidence>
<feature type="region of interest" description="Disordered" evidence="1">
    <location>
        <begin position="1"/>
        <end position="20"/>
    </location>
</feature>
<dbReference type="SUPFAM" id="SSF88645">
    <property type="entry name" value="ssDNA viruses"/>
    <property type="match status" value="1"/>
</dbReference>
<keyword evidence="3" id="KW-1185">Reference proteome</keyword>
<dbReference type="KEGG" id="vg:80543135"/>
<feature type="compositionally biased region" description="Low complexity" evidence="1">
    <location>
        <begin position="66"/>
        <end position="78"/>
    </location>
</feature>
<reference evidence="3" key="1">
    <citation type="journal article" date="2020" name="Viruses">
        <title>The Diversity and Distribution of Viruses Associated with Culex annulirostris Mosquitoes from the Kimberley Region of Western Australia.</title>
        <authorList>
            <person name="Williams S.H."/>
            <person name="Levy A."/>
            <person name="Yates R.A."/>
            <person name="Somaweera N."/>
            <person name="Neville P.J."/>
            <person name="Nicholson J."/>
            <person name="Lindsay M.D.A."/>
            <person name="Mackenzie J.S."/>
            <person name="Jain K."/>
            <person name="Imrie A."/>
            <person name="Smith D.W."/>
            <person name="Lipkin W.I."/>
        </authorList>
    </citation>
    <scope>NUCLEOTIDE SEQUENCE [LARGE SCALE GENOMIC DNA]</scope>
</reference>
<proteinExistence type="predicted"/>
<feature type="region of interest" description="Disordered" evidence="1">
    <location>
        <begin position="29"/>
        <end position="126"/>
    </location>
</feature>
<organism evidence="2 3">
    <name type="scientific">Broome densovirus</name>
    <dbReference type="NCBI Taxonomy" id="3070203"/>
    <lineage>
        <taxon>Viruses</taxon>
        <taxon>Monodnaviria</taxon>
        <taxon>Shotokuvirae</taxon>
        <taxon>Cossaviricota</taxon>
        <taxon>Quintoviricetes</taxon>
        <taxon>Piccovirales</taxon>
        <taxon>Parvoviridae</taxon>
        <taxon>Densovirinae</taxon>
        <taxon>Muscodensovirus</taxon>
        <taxon>Muscodensovirus dipteran2</taxon>
    </lineage>
</organism>
<feature type="compositionally biased region" description="Low complexity" evidence="1">
    <location>
        <begin position="666"/>
        <end position="692"/>
    </location>
</feature>
<accession>A0A7D6C540</accession>
<dbReference type="InterPro" id="IPR016184">
    <property type="entry name" value="Capsid/spike_ssDNA_virus"/>
</dbReference>
<sequence>MSKYQVAWTLQEGTQRKPAWVYKYNKLAARNKQKAGPSKQQRGDAQPAKRPRVDNPEPEEQEQEQEQASNSSPPEQSEMSQHSEEDQEMASADIDPVTAGGSGAAGARSVRSVGAGGNKGASAGVRGSVQWPTLPKLGASVNLEYYHKSYLFRISSKDLSYKNVTNEDDFYTLVSFPIHEFPLNKLAFYLSKEQIAKILEECTDATVKKCRVTIHTKTATLPFETNASNAYLANNNVGIWCTSWKKDINKYRKGTYPGISSLVGERIWGSHLSALPRTNGEWSSAMGALSAETVVKDYDFSFMFSHTHDQKHAILSSDNILQYNEHIFPWRYFLTNFRNATFEEGLYDVTEWTPNNGTVHNVSKNADSWATYSLANQMNYRSPYDSIPPFGAMAMRTSSQPPKNRPPMNDLGAGFIDHDVPPATIFPKPRQRRRYTITEAQELQIGDDPLGSIPCASIGIDPKYTGELKNQSGKIIDAKMEIQVRYECWIEERRGTSYQHPYGGSLVQPDYRFPKMVLGYNTADSIPQSRDITTIADHIPTIPGHDRVGYAKLREGPIIDVNYMNTIGNRTSYAYERVVEAKKTAKKNDKFVVEYNLRSRKVQIAKVKQAKVVVPKEHTGIIRTSSSTDDQSVDKAIITETEGEVVVTPKTLIIQADAPASVNIDSPSSSVKRMKSSTSAKPTTSTTTTTTPVLTDDQPKRQVPVEDMKFFDSLSAREKHNNMHRPNQYIWVLVNNKWNRTTHLNPYYYDNVLTKENKND</sequence>
<dbReference type="RefSeq" id="YP_010804321.1">
    <property type="nucleotide sequence ID" value="NC_077069.1"/>
</dbReference>
<dbReference type="EMBL" id="MT498824">
    <property type="protein sequence ID" value="QLJ83485.1"/>
    <property type="molecule type" value="Genomic_DNA"/>
</dbReference>
<dbReference type="GeneID" id="80543135"/>
<protein>
    <submittedName>
        <fullName evidence="2">VP</fullName>
    </submittedName>
</protein>
<evidence type="ECO:0000256" key="1">
    <source>
        <dbReference type="SAM" id="MobiDB-lite"/>
    </source>
</evidence>